<evidence type="ECO:0000313" key="2">
    <source>
        <dbReference type="Proteomes" id="UP000011682"/>
    </source>
</evidence>
<reference evidence="1" key="1">
    <citation type="submission" date="2013-05" db="EMBL/GenBank/DDBJ databases">
        <title>Genome assembly of Cystobacter fuscus DSM 2262.</title>
        <authorList>
            <person name="Sharma G."/>
            <person name="Khatri I."/>
            <person name="Kaur C."/>
            <person name="Mayilraj S."/>
            <person name="Subramanian S."/>
        </authorList>
    </citation>
    <scope>NUCLEOTIDE SEQUENCE [LARGE SCALE GENOMIC DNA]</scope>
    <source>
        <strain evidence="1">DSM 2262</strain>
    </source>
</reference>
<organism evidence="1 2">
    <name type="scientific">Cystobacter fuscus (strain ATCC 25194 / DSM 2262 / NBRC 100088 / M29)</name>
    <dbReference type="NCBI Taxonomy" id="1242864"/>
    <lineage>
        <taxon>Bacteria</taxon>
        <taxon>Pseudomonadati</taxon>
        <taxon>Myxococcota</taxon>
        <taxon>Myxococcia</taxon>
        <taxon>Myxococcales</taxon>
        <taxon>Cystobacterineae</taxon>
        <taxon>Archangiaceae</taxon>
        <taxon>Cystobacter</taxon>
    </lineage>
</organism>
<dbReference type="Proteomes" id="UP000011682">
    <property type="component" value="Unassembled WGS sequence"/>
</dbReference>
<dbReference type="eggNOG" id="ENOG5030M6N">
    <property type="taxonomic scope" value="Bacteria"/>
</dbReference>
<keyword evidence="2" id="KW-1185">Reference proteome</keyword>
<dbReference type="EMBL" id="ANAH02000024">
    <property type="protein sequence ID" value="EPX58421.1"/>
    <property type="molecule type" value="Genomic_DNA"/>
</dbReference>
<gene>
    <name evidence="1" type="ORF">D187_003893</name>
</gene>
<evidence type="ECO:0000313" key="1">
    <source>
        <dbReference type="EMBL" id="EPX58421.1"/>
    </source>
</evidence>
<protein>
    <submittedName>
        <fullName evidence="1">Uncharacterized protein</fullName>
    </submittedName>
</protein>
<accession>S9P5D5</accession>
<proteinExistence type="predicted"/>
<dbReference type="AlphaFoldDB" id="S9P5D5"/>
<name>S9P5D5_CYSF2</name>
<sequence length="204" mass="22312">MAIVVGACTPFATTQAGKDYTANYNRAVAGEQATDALTLREAYRASRQCGEADYAVREHAGEQLSTVSGPLTMKAASQRCQALTQQLRQKPIQGCGTREFTVFSKIQGDGTWTPPAVLFFSKSEEKSYVPVACPEVPPPPPPPVSEPGFDKVVAALQEKCGPEAQIHIPGEWSLRTNERGVVVRRERTVDCFVKGTRSDWWLEP</sequence>
<comment type="caution">
    <text evidence="1">The sequence shown here is derived from an EMBL/GenBank/DDBJ whole genome shotgun (WGS) entry which is preliminary data.</text>
</comment>